<gene>
    <name evidence="1" type="ORF">PbJCM13498_22200</name>
</gene>
<keyword evidence="2" id="KW-1185">Reference proteome</keyword>
<dbReference type="Proteomes" id="UP000391834">
    <property type="component" value="Unassembled WGS sequence"/>
</dbReference>
<dbReference type="EMBL" id="BLAX01000001">
    <property type="protein sequence ID" value="GET33357.1"/>
    <property type="molecule type" value="Genomic_DNA"/>
</dbReference>
<dbReference type="PROSITE" id="PS51257">
    <property type="entry name" value="PROKAR_LIPOPROTEIN"/>
    <property type="match status" value="1"/>
</dbReference>
<dbReference type="RefSeq" id="WP_036984473.1">
    <property type="nucleotide sequence ID" value="NZ_BLAX01000001.1"/>
</dbReference>
<organism evidence="1 2">
    <name type="scientific">Prolixibacter bellariivorans</name>
    <dbReference type="NCBI Taxonomy" id="314319"/>
    <lineage>
        <taxon>Bacteria</taxon>
        <taxon>Pseudomonadati</taxon>
        <taxon>Bacteroidota</taxon>
        <taxon>Bacteroidia</taxon>
        <taxon>Marinilabiliales</taxon>
        <taxon>Prolixibacteraceae</taxon>
        <taxon>Prolixibacter</taxon>
    </lineage>
</organism>
<evidence type="ECO:0000313" key="1">
    <source>
        <dbReference type="EMBL" id="GET33357.1"/>
    </source>
</evidence>
<name>A0A5M4B189_9BACT</name>
<dbReference type="OrthoDB" id="5381604at2"/>
<protein>
    <recommendedName>
        <fullName evidence="3">PKD domain-containing protein</fullName>
    </recommendedName>
</protein>
<sequence length="275" mass="30156">MKNKIFSSLLVGLMAFMVSCDPMIEDDYNLGVPPSASDIQYSVSFDENNGDVTFEVTNQQAVGVWYFPTSDPSAPEIKTGNKVTRKYMSAGTDTISVAMYNKAGVSDKKEVTFDAPGANPTYLIADKTWMWDKETPGHIGNGPADATSAQWWVAGPNEQDPRLYDDEMIFHSDGSYELKAHGYILCNEGAAYHFGIEGATAGVIVPYEQPAGQTWAITAEGSKLFLSFTGDGFPSYIPGDNWGSLKYEILNISETNLDLKVSFGWGAFFMKFISK</sequence>
<proteinExistence type="predicted"/>
<dbReference type="AlphaFoldDB" id="A0A5M4B189"/>
<evidence type="ECO:0000313" key="2">
    <source>
        <dbReference type="Proteomes" id="UP000391834"/>
    </source>
</evidence>
<accession>A0A5M4B189</accession>
<reference evidence="1 2" key="1">
    <citation type="submission" date="2019-10" db="EMBL/GenBank/DDBJ databases">
        <title>Prolixibacter strains distinguished by the presence of nitrate reductase genes were adept at nitrate-dependent anaerobic corrosion of metallic iron and carbon steel.</title>
        <authorList>
            <person name="Iino T."/>
            <person name="Shono N."/>
            <person name="Ito K."/>
            <person name="Nakamura R."/>
            <person name="Sueoka K."/>
            <person name="Harayama S."/>
            <person name="Ohkuma M."/>
        </authorList>
    </citation>
    <scope>NUCLEOTIDE SEQUENCE [LARGE SCALE GENOMIC DNA]</scope>
    <source>
        <strain evidence="1 2">JCM 13498</strain>
    </source>
</reference>
<comment type="caution">
    <text evidence="1">The sequence shown here is derived from an EMBL/GenBank/DDBJ whole genome shotgun (WGS) entry which is preliminary data.</text>
</comment>
<evidence type="ECO:0008006" key="3">
    <source>
        <dbReference type="Google" id="ProtNLM"/>
    </source>
</evidence>